<evidence type="ECO:0000256" key="9">
    <source>
        <dbReference type="SAM" id="Phobius"/>
    </source>
</evidence>
<feature type="domain" description="ABC transporter" evidence="10">
    <location>
        <begin position="484"/>
        <end position="719"/>
    </location>
</feature>
<dbReference type="SUPFAM" id="SSF52540">
    <property type="entry name" value="P-loop containing nucleoside triphosphate hydrolases"/>
    <property type="match status" value="1"/>
</dbReference>
<dbReference type="Gene3D" id="3.40.50.300">
    <property type="entry name" value="P-loop containing nucleotide triphosphate hydrolases"/>
    <property type="match status" value="1"/>
</dbReference>
<name>A0A2T5AXK8_MYCDI</name>
<comment type="subcellular location">
    <subcellularLocation>
        <location evidence="1">Cell membrane</location>
        <topology evidence="1">Multi-pass membrane protein</topology>
    </subcellularLocation>
</comment>
<dbReference type="InterPro" id="IPR027417">
    <property type="entry name" value="P-loop_NTPase"/>
</dbReference>
<evidence type="ECO:0000256" key="2">
    <source>
        <dbReference type="ARBA" id="ARBA00022448"/>
    </source>
</evidence>
<dbReference type="OrthoDB" id="9787557at2"/>
<evidence type="ECO:0000256" key="7">
    <source>
        <dbReference type="ARBA" id="ARBA00022989"/>
    </source>
</evidence>
<reference evidence="12 13" key="1">
    <citation type="submission" date="2018-04" db="EMBL/GenBank/DDBJ databases">
        <title>Genomic Encyclopedia of Type Strains, Phase IV (KMG-IV): sequencing the most valuable type-strain genomes for metagenomic binning, comparative biology and taxonomic classification.</title>
        <authorList>
            <person name="Goeker M."/>
        </authorList>
    </citation>
    <scope>NUCLEOTIDE SEQUENCE [LARGE SCALE GENOMIC DNA]</scope>
    <source>
        <strain evidence="12 13">DSM 7138</strain>
    </source>
</reference>
<dbReference type="InterPro" id="IPR036640">
    <property type="entry name" value="ABC1_TM_sf"/>
</dbReference>
<evidence type="ECO:0000259" key="10">
    <source>
        <dbReference type="PROSITE" id="PS50893"/>
    </source>
</evidence>
<comment type="caution">
    <text evidence="12">The sequence shown here is derived from an EMBL/GenBank/DDBJ whole genome shotgun (WGS) entry which is preliminary data.</text>
</comment>
<keyword evidence="4 9" id="KW-0812">Transmembrane</keyword>
<keyword evidence="6 12" id="KW-0067">ATP-binding</keyword>
<evidence type="ECO:0000256" key="5">
    <source>
        <dbReference type="ARBA" id="ARBA00022741"/>
    </source>
</evidence>
<dbReference type="InterPro" id="IPR011527">
    <property type="entry name" value="ABC1_TM_dom"/>
</dbReference>
<dbReference type="GO" id="GO:0016887">
    <property type="term" value="F:ATP hydrolysis activity"/>
    <property type="evidence" value="ECO:0007669"/>
    <property type="project" value="InterPro"/>
</dbReference>
<dbReference type="Pfam" id="PF00005">
    <property type="entry name" value="ABC_tran"/>
    <property type="match status" value="1"/>
</dbReference>
<gene>
    <name evidence="12" type="ORF">C7449_10973</name>
</gene>
<dbReference type="InterPro" id="IPR039421">
    <property type="entry name" value="Type_1_exporter"/>
</dbReference>
<feature type="transmembrane region" description="Helical" evidence="9">
    <location>
        <begin position="169"/>
        <end position="190"/>
    </location>
</feature>
<dbReference type="RefSeq" id="WP_108004535.1">
    <property type="nucleotide sequence ID" value="NZ_JBHEEX010000012.1"/>
</dbReference>
<dbReference type="GO" id="GO:0005886">
    <property type="term" value="C:plasma membrane"/>
    <property type="evidence" value="ECO:0007669"/>
    <property type="project" value="UniProtKB-SubCell"/>
</dbReference>
<protein>
    <submittedName>
        <fullName evidence="12">ATP-binding cassette subfamily C protein LapB</fullName>
    </submittedName>
</protein>
<feature type="transmembrane region" description="Helical" evidence="9">
    <location>
        <begin position="418"/>
        <end position="446"/>
    </location>
</feature>
<dbReference type="PANTHER" id="PTHR43394:SF1">
    <property type="entry name" value="ATP-BINDING CASSETTE SUB-FAMILY B MEMBER 10, MITOCHONDRIAL"/>
    <property type="match status" value="1"/>
</dbReference>
<keyword evidence="5" id="KW-0547">Nucleotide-binding</keyword>
<feature type="domain" description="ABC transmembrane type-1" evidence="11">
    <location>
        <begin position="172"/>
        <end position="450"/>
    </location>
</feature>
<dbReference type="SUPFAM" id="SSF90123">
    <property type="entry name" value="ABC transporter transmembrane region"/>
    <property type="match status" value="1"/>
</dbReference>
<proteinExistence type="predicted"/>
<evidence type="ECO:0000256" key="8">
    <source>
        <dbReference type="ARBA" id="ARBA00023136"/>
    </source>
</evidence>
<dbReference type="NCBIfam" id="TIGR03375">
    <property type="entry name" value="type_I_sec_LssB"/>
    <property type="match status" value="1"/>
</dbReference>
<evidence type="ECO:0000256" key="1">
    <source>
        <dbReference type="ARBA" id="ARBA00004651"/>
    </source>
</evidence>
<keyword evidence="2" id="KW-0813">Transport</keyword>
<dbReference type="SMART" id="SM00382">
    <property type="entry name" value="AAA"/>
    <property type="match status" value="1"/>
</dbReference>
<dbReference type="PROSITE" id="PS50893">
    <property type="entry name" value="ABC_TRANSPORTER_2"/>
    <property type="match status" value="1"/>
</dbReference>
<feature type="transmembrane region" description="Helical" evidence="9">
    <location>
        <begin position="303"/>
        <end position="325"/>
    </location>
</feature>
<evidence type="ECO:0000256" key="3">
    <source>
        <dbReference type="ARBA" id="ARBA00022475"/>
    </source>
</evidence>
<feature type="transmembrane region" description="Helical" evidence="9">
    <location>
        <begin position="278"/>
        <end position="297"/>
    </location>
</feature>
<evidence type="ECO:0000313" key="13">
    <source>
        <dbReference type="Proteomes" id="UP000241247"/>
    </source>
</evidence>
<dbReference type="GO" id="GO:0015421">
    <property type="term" value="F:ABC-type oligopeptide transporter activity"/>
    <property type="evidence" value="ECO:0007669"/>
    <property type="project" value="TreeGrafter"/>
</dbReference>
<keyword evidence="7 9" id="KW-1133">Transmembrane helix</keyword>
<dbReference type="Gene3D" id="1.20.1560.10">
    <property type="entry name" value="ABC transporter type 1, transmembrane domain"/>
    <property type="match status" value="1"/>
</dbReference>
<dbReference type="Pfam" id="PF00664">
    <property type="entry name" value="ABC_membrane"/>
    <property type="match status" value="1"/>
</dbReference>
<dbReference type="AlphaFoldDB" id="A0A2T5AXK8"/>
<dbReference type="InterPro" id="IPR003593">
    <property type="entry name" value="AAA+_ATPase"/>
</dbReference>
<dbReference type="EMBL" id="PZZZ01000009">
    <property type="protein sequence ID" value="PTM91469.1"/>
    <property type="molecule type" value="Genomic_DNA"/>
</dbReference>
<evidence type="ECO:0000259" key="11">
    <source>
        <dbReference type="PROSITE" id="PS50929"/>
    </source>
</evidence>
<accession>A0A2T5AXK8</accession>
<dbReference type="InterPro" id="IPR003439">
    <property type="entry name" value="ABC_transporter-like_ATP-bd"/>
</dbReference>
<evidence type="ECO:0000256" key="6">
    <source>
        <dbReference type="ARBA" id="ARBA00022840"/>
    </source>
</evidence>
<evidence type="ECO:0000313" key="12">
    <source>
        <dbReference type="EMBL" id="PTM91469.1"/>
    </source>
</evidence>
<keyword evidence="13" id="KW-1185">Reference proteome</keyword>
<dbReference type="GO" id="GO:0005524">
    <property type="term" value="F:ATP binding"/>
    <property type="evidence" value="ECO:0007669"/>
    <property type="project" value="UniProtKB-KW"/>
</dbReference>
<evidence type="ECO:0000256" key="4">
    <source>
        <dbReference type="ARBA" id="ARBA00022692"/>
    </source>
</evidence>
<dbReference type="PANTHER" id="PTHR43394">
    <property type="entry name" value="ATP-DEPENDENT PERMEASE MDL1, MITOCHONDRIAL"/>
    <property type="match status" value="1"/>
</dbReference>
<dbReference type="Proteomes" id="UP000241247">
    <property type="component" value="Unassembled WGS sequence"/>
</dbReference>
<feature type="transmembrane region" description="Helical" evidence="9">
    <location>
        <begin position="202"/>
        <end position="223"/>
    </location>
</feature>
<keyword evidence="8 9" id="KW-0472">Membrane</keyword>
<organism evidence="12 13">
    <name type="scientific">Mycoplana dimorpha</name>
    <dbReference type="NCBI Taxonomy" id="28320"/>
    <lineage>
        <taxon>Bacteria</taxon>
        <taxon>Pseudomonadati</taxon>
        <taxon>Pseudomonadota</taxon>
        <taxon>Alphaproteobacteria</taxon>
        <taxon>Hyphomicrobiales</taxon>
        <taxon>Rhizobiaceae</taxon>
        <taxon>Mycoplana</taxon>
    </lineage>
</organism>
<dbReference type="InterPro" id="IPR017750">
    <property type="entry name" value="ATPase_T1SS"/>
</dbReference>
<dbReference type="FunFam" id="3.40.50.300:FF:000299">
    <property type="entry name" value="ABC transporter ATP-binding protein/permease"/>
    <property type="match status" value="1"/>
</dbReference>
<dbReference type="PROSITE" id="PS50929">
    <property type="entry name" value="ABC_TM1F"/>
    <property type="match status" value="1"/>
</dbReference>
<keyword evidence="3" id="KW-1003">Cell membrane</keyword>
<dbReference type="CDD" id="cd18587">
    <property type="entry name" value="ABC_6TM_LapB_like"/>
    <property type="match status" value="1"/>
</dbReference>
<sequence>MLNVAPELGSSTPLQSFKTAFKTVAAFYGRPSSDTVLYSGLPDEITESLDFNDVQQMAERVGLQVIQHSERDCRTGNFDCPAIVVFREGGVLPLLEVLPDGSYVTELAPIAGVPLTLSPAELARRGAVAAFAFTLFYENASEEALVGTAAEIEKRHWLASTLASYWRTYLRVIVAALFINLIALASPLFTMNVYDRVLPNKAIPTLWVLACGISLAYVFDFLLKTARSSLIDYAGRKADLRLSQLIFDKVLNSTLASRPMSTGEYASRITQYEFVREFFTSNTIGVLIDSLFVFVFLGVIYLIAGWLAIIPTVAFILSVCVGFYAQAKIGKRIAAAANEASRRQSLLVETISTIETLKSLRAEATMLRRWQELSKYSSRTSEEIKHISSNAINMTTFLQQMTSVLIVVAGTYEFAEGRIAMGAIIAAVMLAGRAGAPFGQIAMTLARFRQATMSLRILNKVMEQPDDRPNTVGFVNRQIRQGSFSFQNVSFCYPGSDHPVINELSFSAAPGEKIGIIGRIGSGKTTVGRLLDGLYAPTVGRILIDGVDLRQYHVAEVRGAVAVAGQSSDLFSGTVKENLLLGRADATDEELLEVARISGVDEFVANNPRGFDMAVGERGANLSTGQKQALTIARLLLTRPKVVFLDEPSGAMDLVSERHLISKLRSAFGPETTLLIATHRHSMLELVDRLIVIDKGRIIADGPKRAVIEAMQRRSGGQS</sequence>